<dbReference type="InterPro" id="IPR000873">
    <property type="entry name" value="AMP-dep_synth/lig_dom"/>
</dbReference>
<dbReference type="InterPro" id="IPR020845">
    <property type="entry name" value="AMP-binding_CS"/>
</dbReference>
<dbReference type="SUPFAM" id="SSF56801">
    <property type="entry name" value="Acetyl-CoA synthetase-like"/>
    <property type="match status" value="1"/>
</dbReference>
<dbReference type="PANTHER" id="PTHR22754">
    <property type="entry name" value="DISCO-INTERACTING PROTEIN 2 DIP2 -RELATED"/>
    <property type="match status" value="1"/>
</dbReference>
<accession>A0ABS7WAM2</accession>
<feature type="domain" description="AMP-dependent synthetase/ligase" evidence="3">
    <location>
        <begin position="25"/>
        <end position="410"/>
    </location>
</feature>
<proteinExistence type="inferred from homology"/>
<evidence type="ECO:0000313" key="4">
    <source>
        <dbReference type="EMBL" id="MBZ6155000.1"/>
    </source>
</evidence>
<dbReference type="InterPro" id="IPR045851">
    <property type="entry name" value="AMP-bd_C_sf"/>
</dbReference>
<dbReference type="PROSITE" id="PS00455">
    <property type="entry name" value="AMP_BINDING"/>
    <property type="match status" value="1"/>
</dbReference>
<dbReference type="Gene3D" id="3.30.300.30">
    <property type="match status" value="1"/>
</dbReference>
<evidence type="ECO:0000313" key="5">
    <source>
        <dbReference type="Proteomes" id="UP000758701"/>
    </source>
</evidence>
<dbReference type="PANTHER" id="PTHR22754:SF32">
    <property type="entry name" value="DISCO-INTERACTING PROTEIN 2"/>
    <property type="match status" value="1"/>
</dbReference>
<dbReference type="Proteomes" id="UP000758701">
    <property type="component" value="Unassembled WGS sequence"/>
</dbReference>
<comment type="similarity">
    <text evidence="1">Belongs to the ATP-dependent AMP-binding enzyme family.</text>
</comment>
<evidence type="ECO:0000256" key="2">
    <source>
        <dbReference type="SAM" id="MobiDB-lite"/>
    </source>
</evidence>
<evidence type="ECO:0000259" key="3">
    <source>
        <dbReference type="Pfam" id="PF00501"/>
    </source>
</evidence>
<name>A0ABS7WAM2_STROV</name>
<keyword evidence="5" id="KW-1185">Reference proteome</keyword>
<evidence type="ECO:0000256" key="1">
    <source>
        <dbReference type="ARBA" id="ARBA00006432"/>
    </source>
</evidence>
<dbReference type="Pfam" id="PF00501">
    <property type="entry name" value="AMP-binding"/>
    <property type="match status" value="1"/>
</dbReference>
<gene>
    <name evidence="4" type="ORF">KVH32_28125</name>
</gene>
<dbReference type="EMBL" id="JAHSTP010000014">
    <property type="protein sequence ID" value="MBZ6155000.1"/>
    <property type="molecule type" value="Genomic_DNA"/>
</dbReference>
<dbReference type="RefSeq" id="WP_164711420.1">
    <property type="nucleotide sequence ID" value="NZ_JAHSST010000014.1"/>
</dbReference>
<reference evidence="4 5" key="1">
    <citation type="submission" date="2021-06" db="EMBL/GenBank/DDBJ databases">
        <title>Ecological speciation of a Streptomyces species isolated from different habitats and geographic origins.</title>
        <authorList>
            <person name="Wang J."/>
        </authorList>
    </citation>
    <scope>NUCLEOTIDE SEQUENCE [LARGE SCALE GENOMIC DNA]</scope>
    <source>
        <strain evidence="4 5">FXJ8.012</strain>
    </source>
</reference>
<protein>
    <submittedName>
        <fullName evidence="4">AMP-binding protein</fullName>
    </submittedName>
</protein>
<comment type="caution">
    <text evidence="4">The sequence shown here is derived from an EMBL/GenBank/DDBJ whole genome shotgun (WGS) entry which is preliminary data.</text>
</comment>
<feature type="region of interest" description="Disordered" evidence="2">
    <location>
        <begin position="530"/>
        <end position="569"/>
    </location>
</feature>
<dbReference type="InterPro" id="IPR042099">
    <property type="entry name" value="ANL_N_sf"/>
</dbReference>
<dbReference type="Gene3D" id="3.40.50.12780">
    <property type="entry name" value="N-terminal domain of ligase-like"/>
    <property type="match status" value="1"/>
</dbReference>
<sequence length="569" mass="59667">MSDAWVCSVLLTYEGDPAPAHRYVDGDGHTRELSRAQLLDEVRASARRLTACGGGPGSRVALLAGDPGRFVPAFLGALWAGLVPVPLPPPPVLGRRDAWIGQLAASLAVVRPDLVVAEEAELALLPATQARRLSYASLETARPEADVAAALTLPAAHRPDRTAYLQFSSGSTGRPRVVVATAGSVTANSLAIMRDALAADPARDHGVSWLPLHHDMGLVGFVLAPLAVGVPVTLLATRLFVRDPGSWMRTLSDVRGTITGAPNFAYALATRRTGGDRLARLDLSAAHTLLCGGEPVSPRTLRHFADAHRVAGLDPAALRPCYGLAESTLAVSVAPRGTAFHPDRVSWARLRDHDLAAPCGDDEEAVEVVGCGPPLPGHEVRVAGATGLPRAERQVGEIWVRGPSVCAGYLDGAPDRPTPVTDGGWLRTGDRGYLADGVLHPAGRLKDVLVVQGRNIDPQRVEWAAEAVDGVRAGGAVAFTRPGTDTEEVVVVAECRPHGSGGVAGAVRETVSQRLGLSVADVVAVGPGTVAKTTSGKPRRQEMRRRYLLGDLPPALVPSRPTEAPRSSP</sequence>
<organism evidence="4 5">
    <name type="scientific">Streptomyces olivaceus</name>
    <dbReference type="NCBI Taxonomy" id="47716"/>
    <lineage>
        <taxon>Bacteria</taxon>
        <taxon>Bacillati</taxon>
        <taxon>Actinomycetota</taxon>
        <taxon>Actinomycetes</taxon>
        <taxon>Kitasatosporales</taxon>
        <taxon>Streptomycetaceae</taxon>
        <taxon>Streptomyces</taxon>
    </lineage>
</organism>